<comment type="similarity">
    <text evidence="1 8 9">Belongs to the DNA mismatch repair MutS family.</text>
</comment>
<evidence type="ECO:0000256" key="4">
    <source>
        <dbReference type="ARBA" id="ARBA00022763"/>
    </source>
</evidence>
<keyword evidence="6 8" id="KW-0238">DNA-binding</keyword>
<dbReference type="PANTHER" id="PTHR11361">
    <property type="entry name" value="DNA MISMATCH REPAIR PROTEIN MUTS FAMILY MEMBER"/>
    <property type="match status" value="1"/>
</dbReference>
<name>S1NI03_9ENTE</name>
<dbReference type="InterPro" id="IPR007860">
    <property type="entry name" value="DNA_mmatch_repair_MutS_con_dom"/>
</dbReference>
<accession>S1NI03</accession>
<feature type="binding site" evidence="8">
    <location>
        <begin position="608"/>
        <end position="615"/>
    </location>
    <ligand>
        <name>ATP</name>
        <dbReference type="ChEBI" id="CHEBI:30616"/>
    </ligand>
</feature>
<dbReference type="SMART" id="SM00534">
    <property type="entry name" value="MUTSac"/>
    <property type="match status" value="1"/>
</dbReference>
<dbReference type="Gene3D" id="3.30.420.110">
    <property type="entry name" value="MutS, connector domain"/>
    <property type="match status" value="1"/>
</dbReference>
<dbReference type="OrthoDB" id="9802448at2"/>
<feature type="domain" description="DNA mismatch repair proteins mutS family" evidence="10">
    <location>
        <begin position="682"/>
        <end position="698"/>
    </location>
</feature>
<evidence type="ECO:0000313" key="12">
    <source>
        <dbReference type="Proteomes" id="UP000014113"/>
    </source>
</evidence>
<dbReference type="PIRSF" id="PIRSF037677">
    <property type="entry name" value="DNA_mis_repair_Msh6"/>
    <property type="match status" value="1"/>
</dbReference>
<evidence type="ECO:0000256" key="3">
    <source>
        <dbReference type="ARBA" id="ARBA00022741"/>
    </source>
</evidence>
<dbReference type="FunFam" id="1.10.1420.10:FF:000007">
    <property type="entry name" value="DNA mismatch repair protein MutS"/>
    <property type="match status" value="1"/>
</dbReference>
<dbReference type="HAMAP" id="MF_00096">
    <property type="entry name" value="MutS"/>
    <property type="match status" value="1"/>
</dbReference>
<dbReference type="Gene3D" id="3.40.1170.10">
    <property type="entry name" value="DNA repair protein MutS, domain I"/>
    <property type="match status" value="1"/>
</dbReference>
<dbReference type="InterPro" id="IPR007696">
    <property type="entry name" value="DNA_mismatch_repair_MutS_core"/>
</dbReference>
<dbReference type="STRING" id="1121865.OMW_01492"/>
<dbReference type="GO" id="GO:0006298">
    <property type="term" value="P:mismatch repair"/>
    <property type="evidence" value="ECO:0007669"/>
    <property type="project" value="UniProtKB-UniRule"/>
</dbReference>
<comment type="caution">
    <text evidence="11">The sequence shown here is derived from an EMBL/GenBank/DDBJ whole genome shotgun (WGS) entry which is preliminary data.</text>
</comment>
<dbReference type="InterPro" id="IPR005748">
    <property type="entry name" value="DNA_mismatch_repair_MutS"/>
</dbReference>
<dbReference type="InterPro" id="IPR016151">
    <property type="entry name" value="DNA_mismatch_repair_MutS_N"/>
</dbReference>
<keyword evidence="5 8" id="KW-0067">ATP-binding</keyword>
<keyword evidence="7 8" id="KW-0234">DNA repair</keyword>
<dbReference type="AlphaFoldDB" id="S1NI03"/>
<dbReference type="SMART" id="SM00533">
    <property type="entry name" value="MUTSd"/>
    <property type="match status" value="1"/>
</dbReference>
<dbReference type="PATRIC" id="fig|1121865.3.peg.1453"/>
<dbReference type="InterPro" id="IPR045076">
    <property type="entry name" value="MutS"/>
</dbReference>
<comment type="function">
    <text evidence="8">This protein is involved in the repair of mismatches in DNA. It is possible that it carries out the mismatch recognition step. This protein has a weak ATPase activity.</text>
</comment>
<dbReference type="CDD" id="cd03284">
    <property type="entry name" value="ABC_MutS1"/>
    <property type="match status" value="1"/>
</dbReference>
<dbReference type="Pfam" id="PF05190">
    <property type="entry name" value="MutS_IV"/>
    <property type="match status" value="1"/>
</dbReference>
<dbReference type="NCBIfam" id="NF003810">
    <property type="entry name" value="PRK05399.1"/>
    <property type="match status" value="1"/>
</dbReference>
<dbReference type="RefSeq" id="WP_016183629.1">
    <property type="nucleotide sequence ID" value="NZ_JXKI01000013.1"/>
</dbReference>
<dbReference type="GO" id="GO:0030983">
    <property type="term" value="F:mismatched DNA binding"/>
    <property type="evidence" value="ECO:0007669"/>
    <property type="project" value="InterPro"/>
</dbReference>
<dbReference type="Proteomes" id="UP000014113">
    <property type="component" value="Unassembled WGS sequence"/>
</dbReference>
<evidence type="ECO:0000313" key="11">
    <source>
        <dbReference type="EMBL" id="EOW80404.1"/>
    </source>
</evidence>
<evidence type="ECO:0000256" key="1">
    <source>
        <dbReference type="ARBA" id="ARBA00006271"/>
    </source>
</evidence>
<dbReference type="InterPro" id="IPR000432">
    <property type="entry name" value="DNA_mismatch_repair_MutS_C"/>
</dbReference>
<dbReference type="GO" id="GO:0005829">
    <property type="term" value="C:cytosol"/>
    <property type="evidence" value="ECO:0007669"/>
    <property type="project" value="TreeGrafter"/>
</dbReference>
<sequence>MPQKTKNTPMMEQYLQIKAQYPDAFLFYRLGDFYEMFYEDATKAAQILELTLTSRNKNATDPIPMCGVPFHSASGYIDRLVEQGYKVAICEQVEDPKLTKGMVKREVVQLVTPGTVMEGKGLQAKENNFLTALAFDNQRYGFAYVDLSTGELKATVLNDEEAVLNEASILQTKEIVYATEIPEKLTQHLKQRLALVISEQLSTEENAELSYLSNQLPDALAKKATLHLLAYLSLTQKRSLDHIQQAQSYEVDHYLKLDYFSKYNLELQQSIRTGKKQGTLLWLLDETKTAMGGRLLKQWLDRPLIQESAILSRQAMVASLLQSFFERADIQAGLAKVYDLERLAGKVSFGNVNARDLLQLKQSLEQIPYLHHVLTGLDEGQWQGLLADLHPLDNLVTLIDQAINEEAPLQITEGNIIKTGYNEQLDQYRLAMKNGKQWLAELEAKEREQTGVKTLKVGYNRVFGYYIEITKANLVNLDTSRYDRKQTLANAERFITPELKKLEELILGAQDKSIDLEYQLFIEIREQVKTQIQTLQKLAKAVATLDVLQAFATVSERYQYVQPQFNTSAKLKIVDGRHPVVEKVLGAQTYIPNTVEMPEEVSMLLITGPNMSGKSTYMRQLALTIILAQMGCFVPAASAELPIFDRIFTRIGASDDLISGQSTFMVEMMEANQALRQATKHSLILFDELGRGTATFDGMALAQAIIEYVQAHVQAKTLFSTHYHELTALEEQLVGVKNIHVGATEQDGEVIFLHKMMDGPADKSYGIHVGKIAGLPESLIERASTILAKLEASEPQANLTLAQSANQKAASPQMEASNDKEIAEERLTVKEATTSTVSQTESKANQDSNLVRTKEADGMEQLSLFAQYSPAEEKVLQTIRSMDLANLKPMDVFFTINELKRQLEETRG</sequence>
<evidence type="ECO:0000256" key="7">
    <source>
        <dbReference type="ARBA" id="ARBA00023204"/>
    </source>
</evidence>
<dbReference type="FunFam" id="3.40.1170.10:FF:000001">
    <property type="entry name" value="DNA mismatch repair protein MutS"/>
    <property type="match status" value="1"/>
</dbReference>
<dbReference type="GO" id="GO:0003684">
    <property type="term" value="F:damaged DNA binding"/>
    <property type="evidence" value="ECO:0007669"/>
    <property type="project" value="UniProtKB-UniRule"/>
</dbReference>
<dbReference type="InterPro" id="IPR036678">
    <property type="entry name" value="MutS_con_dom_sf"/>
</dbReference>
<dbReference type="GO" id="GO:0140664">
    <property type="term" value="F:ATP-dependent DNA damage sensor activity"/>
    <property type="evidence" value="ECO:0007669"/>
    <property type="project" value="InterPro"/>
</dbReference>
<keyword evidence="12" id="KW-1185">Reference proteome</keyword>
<proteinExistence type="inferred from homology"/>
<dbReference type="Gene3D" id="3.40.50.300">
    <property type="entry name" value="P-loop containing nucleotide triphosphate hydrolases"/>
    <property type="match status" value="1"/>
</dbReference>
<dbReference type="Pfam" id="PF01624">
    <property type="entry name" value="MutS_I"/>
    <property type="match status" value="1"/>
</dbReference>
<keyword evidence="3 8" id="KW-0547">Nucleotide-binding</keyword>
<dbReference type="SUPFAM" id="SSF48334">
    <property type="entry name" value="DNA repair protein MutS, domain III"/>
    <property type="match status" value="1"/>
</dbReference>
<dbReference type="Gene3D" id="1.10.1420.10">
    <property type="match status" value="2"/>
</dbReference>
<evidence type="ECO:0000256" key="8">
    <source>
        <dbReference type="HAMAP-Rule" id="MF_00096"/>
    </source>
</evidence>
<dbReference type="SUPFAM" id="SSF52540">
    <property type="entry name" value="P-loop containing nucleoside triphosphate hydrolases"/>
    <property type="match status" value="1"/>
</dbReference>
<evidence type="ECO:0000256" key="5">
    <source>
        <dbReference type="ARBA" id="ARBA00022840"/>
    </source>
</evidence>
<dbReference type="InterPro" id="IPR007695">
    <property type="entry name" value="DNA_mismatch_repair_MutS-lik_N"/>
</dbReference>
<dbReference type="SUPFAM" id="SSF53150">
    <property type="entry name" value="DNA repair protein MutS, domain II"/>
    <property type="match status" value="1"/>
</dbReference>
<evidence type="ECO:0000256" key="2">
    <source>
        <dbReference type="ARBA" id="ARBA00021982"/>
    </source>
</evidence>
<dbReference type="PANTHER" id="PTHR11361:SF34">
    <property type="entry name" value="DNA MISMATCH REPAIR PROTEIN MSH1, MITOCHONDRIAL"/>
    <property type="match status" value="1"/>
</dbReference>
<dbReference type="InterPro" id="IPR027417">
    <property type="entry name" value="P-loop_NTPase"/>
</dbReference>
<gene>
    <name evidence="8" type="primary">mutS</name>
    <name evidence="11" type="ORF">I568_02107</name>
</gene>
<dbReference type="InterPro" id="IPR007861">
    <property type="entry name" value="DNA_mismatch_repair_MutS_clamp"/>
</dbReference>
<dbReference type="Pfam" id="PF00488">
    <property type="entry name" value="MutS_V"/>
    <property type="match status" value="1"/>
</dbReference>
<dbReference type="SUPFAM" id="SSF55271">
    <property type="entry name" value="DNA repair protein MutS, domain I"/>
    <property type="match status" value="1"/>
</dbReference>
<evidence type="ECO:0000256" key="6">
    <source>
        <dbReference type="ARBA" id="ARBA00023125"/>
    </source>
</evidence>
<keyword evidence="4 8" id="KW-0227">DNA damage</keyword>
<protein>
    <recommendedName>
        <fullName evidence="2 8">DNA mismatch repair protein MutS</fullName>
    </recommendedName>
</protein>
<dbReference type="Pfam" id="PF05188">
    <property type="entry name" value="MutS_II"/>
    <property type="match status" value="1"/>
</dbReference>
<dbReference type="eggNOG" id="COG0249">
    <property type="taxonomic scope" value="Bacteria"/>
</dbReference>
<organism evidence="11 12">
    <name type="scientific">Enterococcus columbae DSM 7374 = ATCC 51263</name>
    <dbReference type="NCBI Taxonomy" id="1121865"/>
    <lineage>
        <taxon>Bacteria</taxon>
        <taxon>Bacillati</taxon>
        <taxon>Bacillota</taxon>
        <taxon>Bacilli</taxon>
        <taxon>Lactobacillales</taxon>
        <taxon>Enterococcaceae</taxon>
        <taxon>Enterococcus</taxon>
    </lineage>
</organism>
<dbReference type="InterPro" id="IPR036187">
    <property type="entry name" value="DNA_mismatch_repair_MutS_sf"/>
</dbReference>
<evidence type="ECO:0000256" key="9">
    <source>
        <dbReference type="RuleBase" id="RU003756"/>
    </source>
</evidence>
<dbReference type="NCBIfam" id="TIGR01070">
    <property type="entry name" value="mutS1"/>
    <property type="match status" value="1"/>
</dbReference>
<dbReference type="InterPro" id="IPR017261">
    <property type="entry name" value="DNA_mismatch_repair_MutS/MSH"/>
</dbReference>
<dbReference type="FunFam" id="3.40.50.300:FF:000896">
    <property type="entry name" value="DNA mismatch repair protein MutS"/>
    <property type="match status" value="1"/>
</dbReference>
<dbReference type="Pfam" id="PF05192">
    <property type="entry name" value="MutS_III"/>
    <property type="match status" value="1"/>
</dbReference>
<evidence type="ECO:0000259" key="10">
    <source>
        <dbReference type="PROSITE" id="PS00486"/>
    </source>
</evidence>
<reference evidence="11 12" key="1">
    <citation type="submission" date="2013-03" db="EMBL/GenBank/DDBJ databases">
        <title>The Genome Sequence of Enterococcus columbae ATCC_51263 (PacBio/Illumina hybrid assembly).</title>
        <authorList>
            <consortium name="The Broad Institute Genomics Platform"/>
            <consortium name="The Broad Institute Genome Sequencing Center for Infectious Disease"/>
            <person name="Earl A."/>
            <person name="Russ C."/>
            <person name="Gilmore M."/>
            <person name="Surin D."/>
            <person name="Walker B."/>
            <person name="Young S."/>
            <person name="Zeng Q."/>
            <person name="Gargeya S."/>
            <person name="Fitzgerald M."/>
            <person name="Haas B."/>
            <person name="Abouelleil A."/>
            <person name="Allen A.W."/>
            <person name="Alvarado L."/>
            <person name="Arachchi H.M."/>
            <person name="Berlin A.M."/>
            <person name="Chapman S.B."/>
            <person name="Gainer-Dewar J."/>
            <person name="Goldberg J."/>
            <person name="Griggs A."/>
            <person name="Gujja S."/>
            <person name="Hansen M."/>
            <person name="Howarth C."/>
            <person name="Imamovic A."/>
            <person name="Ireland A."/>
            <person name="Larimer J."/>
            <person name="McCowan C."/>
            <person name="Murphy C."/>
            <person name="Pearson M."/>
            <person name="Poon T.W."/>
            <person name="Priest M."/>
            <person name="Roberts A."/>
            <person name="Saif S."/>
            <person name="Shea T."/>
            <person name="Sisk P."/>
            <person name="Sykes S."/>
            <person name="Wortman J."/>
            <person name="Nusbaum C."/>
            <person name="Birren B."/>
        </authorList>
    </citation>
    <scope>NUCLEOTIDE SEQUENCE [LARGE SCALE GENOMIC DNA]</scope>
    <source>
        <strain evidence="11 12">ATCC 51263</strain>
    </source>
</reference>
<dbReference type="GO" id="GO:0005524">
    <property type="term" value="F:ATP binding"/>
    <property type="evidence" value="ECO:0007669"/>
    <property type="project" value="UniProtKB-UniRule"/>
</dbReference>
<dbReference type="PROSITE" id="PS00486">
    <property type="entry name" value="DNA_MISMATCH_REPAIR_2"/>
    <property type="match status" value="1"/>
</dbReference>
<dbReference type="EMBL" id="ASWJ01000009">
    <property type="protein sequence ID" value="EOW80404.1"/>
    <property type="molecule type" value="Genomic_DNA"/>
</dbReference>